<reference evidence="7 8" key="1">
    <citation type="submission" date="2019-03" db="EMBL/GenBank/DDBJ databases">
        <title>Genomic Encyclopedia of Archaeal and Bacterial Type Strains, Phase II (KMG-II): from individual species to whole genera.</title>
        <authorList>
            <person name="Goeker M."/>
        </authorList>
    </citation>
    <scope>NUCLEOTIDE SEQUENCE [LARGE SCALE GENOMIC DNA]</scope>
    <source>
        <strain evidence="7 8">DSM 24425</strain>
    </source>
</reference>
<accession>A0A4R1GJR9</accession>
<dbReference type="EMBL" id="SMFV01000001">
    <property type="protein sequence ID" value="TCK06219.1"/>
    <property type="molecule type" value="Genomic_DNA"/>
</dbReference>
<keyword evidence="4" id="KW-0694">RNA-binding</keyword>
<comment type="caution">
    <text evidence="7">The sequence shown here is derived from an EMBL/GenBank/DDBJ whole genome shotgun (WGS) entry which is preliminary data.</text>
</comment>
<comment type="function">
    <text evidence="1">This subunit may be involved in monitoring complementarity of crRNA and target RNA.</text>
</comment>
<evidence type="ECO:0000313" key="7">
    <source>
        <dbReference type="EMBL" id="TCK06219.1"/>
    </source>
</evidence>
<keyword evidence="5" id="KW-0051">Antiviral defense</keyword>
<proteinExistence type="inferred from homology"/>
<dbReference type="OrthoDB" id="9803002at2"/>
<dbReference type="GO" id="GO:0003723">
    <property type="term" value="F:RNA binding"/>
    <property type="evidence" value="ECO:0007669"/>
    <property type="project" value="UniProtKB-KW"/>
</dbReference>
<evidence type="ECO:0000256" key="6">
    <source>
        <dbReference type="ARBA" id="ARBA00031723"/>
    </source>
</evidence>
<evidence type="ECO:0000256" key="3">
    <source>
        <dbReference type="ARBA" id="ARBA00016118"/>
    </source>
</evidence>
<evidence type="ECO:0000313" key="8">
    <source>
        <dbReference type="Proteomes" id="UP000295777"/>
    </source>
</evidence>
<evidence type="ECO:0000256" key="4">
    <source>
        <dbReference type="ARBA" id="ARBA00022884"/>
    </source>
</evidence>
<evidence type="ECO:0000256" key="2">
    <source>
        <dbReference type="ARBA" id="ARBA00006896"/>
    </source>
</evidence>
<evidence type="ECO:0000256" key="1">
    <source>
        <dbReference type="ARBA" id="ARBA00003640"/>
    </source>
</evidence>
<dbReference type="InterPro" id="IPR010149">
    <property type="entry name" value="CRISPR-assoc_prot_Csm2_III-A"/>
</dbReference>
<organism evidence="7 8">
    <name type="scientific">Phorcysia thermohydrogeniphila</name>
    <dbReference type="NCBI Taxonomy" id="936138"/>
    <lineage>
        <taxon>Bacteria</taxon>
        <taxon>Pseudomonadati</taxon>
        <taxon>Aquificota</taxon>
        <taxon>Aquificia</taxon>
        <taxon>Desulfurobacteriales</taxon>
        <taxon>Desulfurobacteriaceae</taxon>
        <taxon>Phorcysia</taxon>
    </lineage>
</organism>
<name>A0A4R1GJR9_9BACT</name>
<sequence>MNKEILCPNRPEDREKIFKARKEIKDTVTNFMEGKARPEILLETIEEIATVVSGEAIDCKFQKGKVKPVKISFTKIRKYYEQYLEIYERCLAAGKRESLETLLLKLYMIKSYLAYDRARKKINSTFEEFLTTLITNVNSEEDLKNGKLLFEAFVGFIRGILETTKEG</sequence>
<comment type="similarity">
    <text evidence="2">Belongs to the CRISPR-associated Csm2 family.</text>
</comment>
<keyword evidence="8" id="KW-1185">Reference proteome</keyword>
<evidence type="ECO:0000256" key="5">
    <source>
        <dbReference type="ARBA" id="ARBA00023118"/>
    </source>
</evidence>
<dbReference type="GO" id="GO:0051607">
    <property type="term" value="P:defense response to virus"/>
    <property type="evidence" value="ECO:0007669"/>
    <property type="project" value="UniProtKB-KW"/>
</dbReference>
<gene>
    <name evidence="7" type="ORF">CLV27_0020</name>
</gene>
<dbReference type="NCBIfam" id="TIGR01870">
    <property type="entry name" value="cas_TM1810_Csm2"/>
    <property type="match status" value="1"/>
</dbReference>
<dbReference type="RefSeq" id="WP_132524558.1">
    <property type="nucleotide sequence ID" value="NZ_SMFV01000001.1"/>
</dbReference>
<dbReference type="Proteomes" id="UP000295777">
    <property type="component" value="Unassembled WGS sequence"/>
</dbReference>
<dbReference type="AlphaFoldDB" id="A0A4R1GJR9"/>
<protein>
    <recommendedName>
        <fullName evidence="3">CRISPR system Cms protein Csm2</fullName>
    </recommendedName>
    <alternativeName>
        <fullName evidence="6">CRISPR type III A-associated protein Csm2</fullName>
    </alternativeName>
</protein>
<dbReference type="Pfam" id="PF03750">
    <property type="entry name" value="Csm2_III-A"/>
    <property type="match status" value="1"/>
</dbReference>